<organism evidence="2 3">
    <name type="scientific">Claviceps humidiphila</name>
    <dbReference type="NCBI Taxonomy" id="1294629"/>
    <lineage>
        <taxon>Eukaryota</taxon>
        <taxon>Fungi</taxon>
        <taxon>Dikarya</taxon>
        <taxon>Ascomycota</taxon>
        <taxon>Pezizomycotina</taxon>
        <taxon>Sordariomycetes</taxon>
        <taxon>Hypocreomycetidae</taxon>
        <taxon>Hypocreales</taxon>
        <taxon>Clavicipitaceae</taxon>
        <taxon>Claviceps</taxon>
    </lineage>
</organism>
<feature type="compositionally biased region" description="Basic and acidic residues" evidence="1">
    <location>
        <begin position="42"/>
        <end position="54"/>
    </location>
</feature>
<feature type="compositionally biased region" description="Basic and acidic residues" evidence="1">
    <location>
        <begin position="1"/>
        <end position="20"/>
    </location>
</feature>
<comment type="caution">
    <text evidence="2">The sequence shown here is derived from an EMBL/GenBank/DDBJ whole genome shotgun (WGS) entry which is preliminary data.</text>
</comment>
<dbReference type="Proteomes" id="UP000732380">
    <property type="component" value="Unassembled WGS sequence"/>
</dbReference>
<accession>A0A9P7PVA4</accession>
<keyword evidence="3" id="KW-1185">Reference proteome</keyword>
<evidence type="ECO:0000313" key="2">
    <source>
        <dbReference type="EMBL" id="KAG6110447.1"/>
    </source>
</evidence>
<dbReference type="AlphaFoldDB" id="A0A9P7PVA4"/>
<dbReference type="EMBL" id="SRQM01000431">
    <property type="protein sequence ID" value="KAG6110447.1"/>
    <property type="molecule type" value="Genomic_DNA"/>
</dbReference>
<sequence>MVDGAGRADEANASDERVDAKQTTMPKFKKSEWRTRALAKAGPKEEKKEEEAEGKPAVTLSRAGGDV</sequence>
<evidence type="ECO:0000256" key="1">
    <source>
        <dbReference type="SAM" id="MobiDB-lite"/>
    </source>
</evidence>
<reference evidence="2 3" key="1">
    <citation type="journal article" date="2020" name="bioRxiv">
        <title>Whole genome comparisons of ergot fungi reveals the divergence and evolution of species within the genus Claviceps are the result of varying mechanisms driving genome evolution and host range expansion.</title>
        <authorList>
            <person name="Wyka S.A."/>
            <person name="Mondo S.J."/>
            <person name="Liu M."/>
            <person name="Dettman J."/>
            <person name="Nalam V."/>
            <person name="Broders K.D."/>
        </authorList>
    </citation>
    <scope>NUCLEOTIDE SEQUENCE [LARGE SCALE GENOMIC DNA]</scope>
    <source>
        <strain evidence="2 3">LM576</strain>
    </source>
</reference>
<gene>
    <name evidence="2" type="ORF">E4U13_005375</name>
</gene>
<name>A0A9P7PVA4_9HYPO</name>
<evidence type="ECO:0000313" key="3">
    <source>
        <dbReference type="Proteomes" id="UP000732380"/>
    </source>
</evidence>
<proteinExistence type="predicted"/>
<feature type="region of interest" description="Disordered" evidence="1">
    <location>
        <begin position="1"/>
        <end position="67"/>
    </location>
</feature>
<protein>
    <submittedName>
        <fullName evidence="2">Uncharacterized protein</fullName>
    </submittedName>
</protein>